<dbReference type="EMBL" id="JAACYA010000002">
    <property type="protein sequence ID" value="MBK3333084.1"/>
    <property type="molecule type" value="Genomic_DNA"/>
</dbReference>
<evidence type="ECO:0000259" key="2">
    <source>
        <dbReference type="PROSITE" id="PS51112"/>
    </source>
</evidence>
<dbReference type="InterPro" id="IPR002733">
    <property type="entry name" value="AMMECR1_domain"/>
</dbReference>
<dbReference type="PANTHER" id="PTHR13016">
    <property type="entry name" value="AMMECR1 HOMOLOG"/>
    <property type="match status" value="1"/>
</dbReference>
<proteinExistence type="inferred from homology"/>
<dbReference type="Proteomes" id="UP000772812">
    <property type="component" value="Unassembled WGS sequence"/>
</dbReference>
<accession>A0ABS1GJH0</accession>
<evidence type="ECO:0000313" key="3">
    <source>
        <dbReference type="EMBL" id="MBK3333084.1"/>
    </source>
</evidence>
<protein>
    <recommendedName>
        <fullName evidence="1">Protein GWK41_08380</fullName>
    </recommendedName>
</protein>
<gene>
    <name evidence="3" type="primary">amrA</name>
    <name evidence="3" type="ORF">GWK41_08380</name>
</gene>
<comment type="caution">
    <text evidence="3">The sequence shown here is derived from an EMBL/GenBank/DDBJ whole genome shotgun (WGS) entry which is preliminary data.</text>
</comment>
<evidence type="ECO:0000256" key="1">
    <source>
        <dbReference type="HAMAP-Rule" id="MF_00645"/>
    </source>
</evidence>
<evidence type="ECO:0000313" key="4">
    <source>
        <dbReference type="Proteomes" id="UP000772812"/>
    </source>
</evidence>
<dbReference type="HAMAP" id="MF_00645">
    <property type="entry name" value="AMMECR1"/>
    <property type="match status" value="1"/>
</dbReference>
<keyword evidence="4" id="KW-1185">Reference proteome</keyword>
<dbReference type="InterPro" id="IPR027623">
    <property type="entry name" value="AmmeMemoSam_A"/>
</dbReference>
<dbReference type="PROSITE" id="PS51112">
    <property type="entry name" value="AMMECR1"/>
    <property type="match status" value="1"/>
</dbReference>
<dbReference type="SUPFAM" id="SSF143447">
    <property type="entry name" value="AMMECR1-like"/>
    <property type="match status" value="1"/>
</dbReference>
<dbReference type="NCBIfam" id="TIGR04335">
    <property type="entry name" value="AmmeMemoSam_A"/>
    <property type="match status" value="1"/>
</dbReference>
<dbReference type="NCBIfam" id="TIGR00296">
    <property type="entry name" value="TIGR00296 family protein"/>
    <property type="match status" value="1"/>
</dbReference>
<dbReference type="PANTHER" id="PTHR13016:SF0">
    <property type="entry name" value="AMME SYNDROME CANDIDATE GENE 1 PROTEIN"/>
    <property type="match status" value="1"/>
</dbReference>
<name>A0ABS1GJH0_9AQUI</name>
<dbReference type="InterPro" id="IPR036071">
    <property type="entry name" value="AMMECR1_dom_sf"/>
</dbReference>
<dbReference type="Gene3D" id="3.30.1490.150">
    <property type="entry name" value="Hypothetical protein ph0010, domain 2"/>
    <property type="match status" value="1"/>
</dbReference>
<reference evidence="3 4" key="1">
    <citation type="journal article" date="2021" name="Syst. Appl. Microbiol.">
        <title>Persephonella atlantica sp. nov.: How to adapt to physico-chemical gradients in high temperature hydrothermal habitats.</title>
        <authorList>
            <person name="Francois D.X."/>
            <person name="Godfroy A."/>
            <person name="Mathien C."/>
            <person name="Aube J."/>
            <person name="Cathalot C."/>
            <person name="Lesongeur F."/>
            <person name="L'Haridon S."/>
            <person name="Philippon X."/>
            <person name="Roussel E.G."/>
        </authorList>
    </citation>
    <scope>NUCLEOTIDE SEQUENCE [LARGE SCALE GENOMIC DNA]</scope>
    <source>
        <strain evidence="3 4">MO1340</strain>
    </source>
</reference>
<dbReference type="RefSeq" id="WP_200674493.1">
    <property type="nucleotide sequence ID" value="NZ_JAACYA010000002.1"/>
</dbReference>
<sequence length="196" mass="22463">MEKLITSIDEITEEEGKALVRLARKAIEEYLKTGLEIDLKEIPYDSWKKKGASFVTLEVSPAHQLRGCIGSILPHRPLYKDVIQNAIAAATSDPRFLPVSPEELRNIKIKVSVLSYPQPLQYKDPYDLLQKLKPFEDGVILKYGNHQATFLPEVWEQLPEKTQFLSHLCLKAGLPEDCWLSYPVEIYVYKTKTFSE</sequence>
<dbReference type="Pfam" id="PF01871">
    <property type="entry name" value="AMMECR1"/>
    <property type="match status" value="1"/>
</dbReference>
<feature type="domain" description="AMMECR1" evidence="2">
    <location>
        <begin position="14"/>
        <end position="196"/>
    </location>
</feature>
<dbReference type="Gene3D" id="3.30.700.20">
    <property type="entry name" value="Hypothetical protein ph0010, domain 1"/>
    <property type="match status" value="1"/>
</dbReference>
<dbReference type="InterPro" id="IPR023473">
    <property type="entry name" value="AMMECR1"/>
</dbReference>
<dbReference type="InterPro" id="IPR027485">
    <property type="entry name" value="AMMECR1_N"/>
</dbReference>
<dbReference type="InterPro" id="IPR023472">
    <property type="entry name" value="Uncharacterised_MJ0810"/>
</dbReference>
<organism evidence="3 4">
    <name type="scientific">Persephonella atlantica</name>
    <dbReference type="NCBI Taxonomy" id="2699429"/>
    <lineage>
        <taxon>Bacteria</taxon>
        <taxon>Pseudomonadati</taxon>
        <taxon>Aquificota</taxon>
        <taxon>Aquificia</taxon>
        <taxon>Aquificales</taxon>
        <taxon>Hydrogenothermaceae</taxon>
        <taxon>Persephonella</taxon>
    </lineage>
</organism>